<protein>
    <submittedName>
        <fullName evidence="2">Uncharacterized protein</fullName>
    </submittedName>
</protein>
<sequence>MREPENIDHLSTEEIHSPSDYYPTNTRSSHPKMSILWRMSLSSRLAYRRRRCRN</sequence>
<dbReference type="EMBL" id="CABIJS010000299">
    <property type="protein sequence ID" value="VUZ48616.1"/>
    <property type="molecule type" value="Genomic_DNA"/>
</dbReference>
<feature type="region of interest" description="Disordered" evidence="1">
    <location>
        <begin position="1"/>
        <end position="29"/>
    </location>
</feature>
<evidence type="ECO:0000313" key="2">
    <source>
        <dbReference type="EMBL" id="VUZ48616.1"/>
    </source>
</evidence>
<gene>
    <name evidence="2" type="ORF">WMSIL1_LOCUS7847</name>
</gene>
<feature type="compositionally biased region" description="Basic and acidic residues" evidence="1">
    <location>
        <begin position="1"/>
        <end position="17"/>
    </location>
</feature>
<accession>A0A564YN28</accession>
<proteinExistence type="predicted"/>
<evidence type="ECO:0000256" key="1">
    <source>
        <dbReference type="SAM" id="MobiDB-lite"/>
    </source>
</evidence>
<evidence type="ECO:0000313" key="3">
    <source>
        <dbReference type="Proteomes" id="UP000321570"/>
    </source>
</evidence>
<dbReference type="AlphaFoldDB" id="A0A564YN28"/>
<dbReference type="Proteomes" id="UP000321570">
    <property type="component" value="Unassembled WGS sequence"/>
</dbReference>
<organism evidence="2 3">
    <name type="scientific">Hymenolepis diminuta</name>
    <name type="common">Rat tapeworm</name>
    <dbReference type="NCBI Taxonomy" id="6216"/>
    <lineage>
        <taxon>Eukaryota</taxon>
        <taxon>Metazoa</taxon>
        <taxon>Spiralia</taxon>
        <taxon>Lophotrochozoa</taxon>
        <taxon>Platyhelminthes</taxon>
        <taxon>Cestoda</taxon>
        <taxon>Eucestoda</taxon>
        <taxon>Cyclophyllidea</taxon>
        <taxon>Hymenolepididae</taxon>
        <taxon>Hymenolepis</taxon>
    </lineage>
</organism>
<name>A0A564YN28_HYMDI</name>
<keyword evidence="3" id="KW-1185">Reference proteome</keyword>
<reference evidence="2 3" key="1">
    <citation type="submission" date="2019-07" db="EMBL/GenBank/DDBJ databases">
        <authorList>
            <person name="Jastrzebski P J."/>
            <person name="Paukszto L."/>
            <person name="Jastrzebski P J."/>
        </authorList>
    </citation>
    <scope>NUCLEOTIDE SEQUENCE [LARGE SCALE GENOMIC DNA]</scope>
    <source>
        <strain evidence="2 3">WMS-il1</strain>
    </source>
</reference>